<dbReference type="RefSeq" id="WP_110186106.1">
    <property type="nucleotide sequence ID" value="NZ_CP177354.1"/>
</dbReference>
<reference evidence="2 3" key="1">
    <citation type="submission" date="2015-03" db="EMBL/GenBank/DDBJ databases">
        <authorList>
            <person name="Krishnan R."/>
            <person name="Midha S."/>
            <person name="Patil P.B."/>
            <person name="Rameshkumar N."/>
        </authorList>
    </citation>
    <scope>NUCLEOTIDE SEQUENCE [LARGE SCALE GENOMIC DNA]</scope>
    <source>
        <strain evidence="2 3">L1E11</strain>
    </source>
</reference>
<feature type="chain" id="PRO_5045972700" description="Lipoprotein" evidence="1">
    <location>
        <begin position="36"/>
        <end position="199"/>
    </location>
</feature>
<organism evidence="2 3">
    <name type="scientific">Pokkaliibacter plantistimulans</name>
    <dbReference type="NCBI Taxonomy" id="1635171"/>
    <lineage>
        <taxon>Bacteria</taxon>
        <taxon>Pseudomonadati</taxon>
        <taxon>Pseudomonadota</taxon>
        <taxon>Gammaproteobacteria</taxon>
        <taxon>Oceanospirillales</taxon>
        <taxon>Balneatrichaceae</taxon>
        <taxon>Pokkaliibacter</taxon>
    </lineage>
</organism>
<gene>
    <name evidence="2" type="ORF">WH50_03730</name>
</gene>
<evidence type="ECO:0008006" key="4">
    <source>
        <dbReference type="Google" id="ProtNLM"/>
    </source>
</evidence>
<dbReference type="EMBL" id="LAPT01000014">
    <property type="protein sequence ID" value="PXF32585.1"/>
    <property type="molecule type" value="Genomic_DNA"/>
</dbReference>
<feature type="signal peptide" evidence="1">
    <location>
        <begin position="1"/>
        <end position="35"/>
    </location>
</feature>
<evidence type="ECO:0000313" key="3">
    <source>
        <dbReference type="Proteomes" id="UP000248090"/>
    </source>
</evidence>
<sequence length="199" mass="21729">MYLARRPLLHRLHAHWRKLGSAVLATLLLSPGSQAAGIDPAAEFFATLYLNTCMRYVGDAQTLRNQLLQQKLPTLSKDEAAFFLENQKGEAWSVPSSVGNFVLAIRRDGICAIFAERANTATTEALFSSLMVKTPNGLQALKVRDTARQGNLGTVRTMEYRWFAAGNNKALQFILTTLPAGDAKVQAMATSSTVNSGVR</sequence>
<comment type="caution">
    <text evidence="2">The sequence shown here is derived from an EMBL/GenBank/DDBJ whole genome shotgun (WGS) entry which is preliminary data.</text>
</comment>
<dbReference type="NCBIfam" id="NF047650">
    <property type="entry name" value="lipo_NMCC_0638"/>
    <property type="match status" value="1"/>
</dbReference>
<evidence type="ECO:0000256" key="1">
    <source>
        <dbReference type="SAM" id="SignalP"/>
    </source>
</evidence>
<proteinExistence type="predicted"/>
<name>A0ABX5M3N8_9GAMM</name>
<accession>A0ABX5M3N8</accession>
<keyword evidence="3" id="KW-1185">Reference proteome</keyword>
<keyword evidence="1" id="KW-0732">Signal</keyword>
<dbReference type="Proteomes" id="UP000248090">
    <property type="component" value="Unassembled WGS sequence"/>
</dbReference>
<protein>
    <recommendedName>
        <fullName evidence="4">Lipoprotein</fullName>
    </recommendedName>
</protein>
<evidence type="ECO:0000313" key="2">
    <source>
        <dbReference type="EMBL" id="PXF32585.1"/>
    </source>
</evidence>